<proteinExistence type="predicted"/>
<dbReference type="InterPro" id="IPR025883">
    <property type="entry name" value="Cadherin-like_domain"/>
</dbReference>
<dbReference type="SUPFAM" id="SSF52058">
    <property type="entry name" value="L domain-like"/>
    <property type="match status" value="2"/>
</dbReference>
<evidence type="ECO:0000259" key="2">
    <source>
        <dbReference type="PROSITE" id="PS51272"/>
    </source>
</evidence>
<keyword evidence="4" id="KW-1185">Reference proteome</keyword>
<dbReference type="InterPro" id="IPR008930">
    <property type="entry name" value="Terpenoid_cyclase/PrenylTrfase"/>
</dbReference>
<dbReference type="SUPFAM" id="SSF48239">
    <property type="entry name" value="Terpenoid cyclases/Protein prenyltransferases"/>
    <property type="match status" value="1"/>
</dbReference>
<gene>
    <name evidence="3" type="ORF">KHM83_13380</name>
</gene>
<dbReference type="Proteomes" id="UP000746471">
    <property type="component" value="Unassembled WGS sequence"/>
</dbReference>
<comment type="caution">
    <text evidence="3">The sequence shown here is derived from an EMBL/GenBank/DDBJ whole genome shotgun (WGS) entry which is preliminary data.</text>
</comment>
<dbReference type="EMBL" id="JAHBCL010000023">
    <property type="protein sequence ID" value="MBS7527672.1"/>
    <property type="molecule type" value="Genomic_DNA"/>
</dbReference>
<reference evidence="3 4" key="1">
    <citation type="submission" date="2021-05" db="EMBL/GenBank/DDBJ databases">
        <title>Fusibacter ferrireducens sp. nov., an anaerobic, sulfur- and Fe-reducing bacterium isolated from the mangrove sediment.</title>
        <authorList>
            <person name="Qiu D."/>
        </authorList>
    </citation>
    <scope>NUCLEOTIDE SEQUENCE [LARGE SCALE GENOMIC DNA]</scope>
    <source>
        <strain evidence="3 4">DSM 12116</strain>
    </source>
</reference>
<dbReference type="Pfam" id="PF00395">
    <property type="entry name" value="SLH"/>
    <property type="match status" value="3"/>
</dbReference>
<keyword evidence="1" id="KW-0677">Repeat</keyword>
<feature type="domain" description="SLH" evidence="2">
    <location>
        <begin position="2970"/>
        <end position="3024"/>
    </location>
</feature>
<feature type="domain" description="SLH" evidence="2">
    <location>
        <begin position="2903"/>
        <end position="2964"/>
    </location>
</feature>
<dbReference type="InterPro" id="IPR032675">
    <property type="entry name" value="LRR_dom_sf"/>
</dbReference>
<organism evidence="3 4">
    <name type="scientific">Fusibacter paucivorans</name>
    <dbReference type="NCBI Taxonomy" id="76009"/>
    <lineage>
        <taxon>Bacteria</taxon>
        <taxon>Bacillati</taxon>
        <taxon>Bacillota</taxon>
        <taxon>Clostridia</taxon>
        <taxon>Eubacteriales</taxon>
        <taxon>Eubacteriales Family XII. Incertae Sedis</taxon>
        <taxon>Fusibacter</taxon>
    </lineage>
</organism>
<dbReference type="InterPro" id="IPR027954">
    <property type="entry name" value="Transcobalamin-like_C"/>
</dbReference>
<dbReference type="Pfam" id="PF12733">
    <property type="entry name" value="Cadherin-like"/>
    <property type="match status" value="1"/>
</dbReference>
<dbReference type="PROSITE" id="PS51272">
    <property type="entry name" value="SLH"/>
    <property type="match status" value="3"/>
</dbReference>
<dbReference type="Pfam" id="PF14478">
    <property type="entry name" value="DUF4430"/>
    <property type="match status" value="2"/>
</dbReference>
<dbReference type="PANTHER" id="PTHR45661:SF3">
    <property type="entry name" value="IG-LIKE DOMAIN-CONTAINING PROTEIN"/>
    <property type="match status" value="1"/>
</dbReference>
<dbReference type="PANTHER" id="PTHR45661">
    <property type="entry name" value="SURFACE ANTIGEN"/>
    <property type="match status" value="1"/>
</dbReference>
<dbReference type="Gene3D" id="1.50.10.20">
    <property type="match status" value="1"/>
</dbReference>
<dbReference type="Gene3D" id="2.170.130.30">
    <property type="match status" value="2"/>
</dbReference>
<dbReference type="InterPro" id="IPR053139">
    <property type="entry name" value="Surface_bspA-like"/>
</dbReference>
<accession>A0ABS5PUG2</accession>
<name>A0ABS5PUG2_9FIRM</name>
<feature type="domain" description="SLH" evidence="2">
    <location>
        <begin position="2839"/>
        <end position="2902"/>
    </location>
</feature>
<evidence type="ECO:0000256" key="1">
    <source>
        <dbReference type="ARBA" id="ARBA00022737"/>
    </source>
</evidence>
<protein>
    <submittedName>
        <fullName evidence="3">Leucine-rich repeat protein</fullName>
    </submittedName>
</protein>
<sequence length="3024" mass="324450">MSIESNAFKSLTALETVDLTGLAENATLGNWVFRSCIGLKTVNLPETVTGIGRGVFFFCTSLEGVTVLNAQMAFGTNGDNTDTTMFNSTTQPIKLYSTDPSTTKTFADQFDNVTFEDLNGGAVSTSATNAQYTVEDNVLTVIKAAALDGDGNLVIPSTVTDAETGNVATVTAVKSYAPESSIRDAVKTIKLESNSSIVSIENNAFKILKALETVDLTGLAENATLGNWVFRSCEHLKAVILPATVTSIGNGVFFSCTSLEGVTVLNAQMAFGTNGDNTDTTMFNLTTQPIKLYSTDPSTTKTFADQFDNVTFVKYVPGSTPEDPNDPNDPETDHFEVNDEGVLTAYTGSGGAVVIPAMLNDHKVIGIAADVFKSNQDITHITIPEGIVTIGNDAFYNCRSLTGVHIPASVKTIGENTFSNCSKMTTVTFADGSQLESIGEQAFSNVPITAIDFPDHLKDIGERAFQYSKLESVSIPASVESIGNYAFRSSRLIGYDSTLKTVLFEKDATEKRQLASLGYGVFANSNVENITVPAGDITYGSYASNAMGTFDNMGLKSVSFEVGFASEALHSYMFSNNIALASVAIPDSIKIITDGAFYGCGLTAIDFGDSKVTKISRSAFGNTKFVGFTVPETVKVMGGLDACSELRYVDFGDSHVETIGEDAFKNSNQLQSNTESNGTFTIPASVKAIDDEAFYKCYGINNIRFDDDSSLKSIGDNVFQHTTFTTIEIPNTVTDIGSQLCAQNGSLTSAKLPANLDSLGLGAFDQCTALYQMTATGNTYKNSTIVVPDGWQNIPRLTFSGCNSDGLKAIEIANSVETIGKSAFGNIRLSSLVIPESVKTIEDGAFYNSALESIELPATVENMGKSVFNYCDQLAHVVIYNPAMKFSGDLFGSTTQPITLYGHTVYGDANEPSSTKNYVDTTSESNIVFADISTYVPDDHDETDTALLGLSAVGDKPYDTSGNIKGKSFKAGTFERTDDAATGFDPEKTNYNYYVNLNTDEVIFTLGTARDGVLKLTYKVAGVTQQSDLAAINHKWTAAIVLSGAVTDVQFIVADAADPNVATRYNVHIIKSEMETWGLENIADVWDVEGYYIEGNKTQNTALGFSQQFYEAQDLIAGKSGQKTTEIRSDVFIYKYTQQEAVMYFTISKDSTIAFDTSTGIGNSKIEKLPEAVTTASGVSLDQYKVIFPIADNTIEQLPEIPNVIVTTGDKSSAFSFTLKYRSPYEGVYTPDQIVDFEQGANPNFGANDYDVVGVMEAYGAWNHYLSLGGLGGYLTVKYDEPIKNDMRNPYGIDFMVVGNSFQGGANPEAASVSVSKDGIDWYTLAGQGHYELSTQYETVVLNSGKVAETLMLYRGTLLPSPYTLVGFGYAEIASASKNADSEGRYYITGEPYNPYTVDPFQNVGDVMDIDWAVDQTGKPANLDEISYIRIQNVCDSPFSGLASSEIGTIVRTDNYQSTTDVGTTAAALELAVNGIDVLSKTPDDTSTDGSVSYYEIVLPQATETASVKAKGAGNDNIYINNERSVGVGEFSALFDENGERTIRVILQNDIKEPRLYVIHVKGGAAADFDTSTDLKTVQIAPGDMNLVKNGDQYIGTVENAVESITFKASTRVEAATMKLKAESDSDWILLKQNIRHTHAFPLAVGANTFNLEVTARDGITTAIHTIIITRETKDNDDDDDQITISFEMLDSEGAAWIAAESMTVPEGSSVKYLTDRILQNRGYAFETNAGGTYVASITHPNGTKLIEKDETIGPNSGWMFRVNGIIGDLGYAEYVLEDSDSIQWFYTKDWTKEDTNINPDPDAEALKAAKKEAIAELAAYKNPADYREAEKAMLQQYVQEGTDAINAAADTDGVSAILATYKTSINALKTDAAYIAESALADAKTAAIASLKGYVSADDYREAEQSQLSLLMINGEAAINAATSSETVSSVLLSYKTEIDKLKTDAEYKEEEKTDLDRSHAATANYLLTKVDAPNVGSTFGEWAVMGLARSGAEVPSAYYDQYYSKVAAYVKEHIDSSGSLDGMSSTDNSRLIVALTAIGKNATHVAGYNLTTALENIEYVKWQGINGPIWALIALDSHAYESSIRDTLIETILDGRLADGGWHIDSSQTVSDSDLTGMAIQALAPYYDSNTAVKAAVDEALALLSKKQDNHGDFGSAEANSQIIVALTALKIDPHTNNDFVKNGKSVVDALLQYAIVGGGYSHAIGDSVSQMATEQGYYAITAYNRYRNEASALYDMREIRFTKVTEAVKAAIKVEGNQAKAEVTADQVSDALDKAKAKGADSVTIAAKETGDAKSVTAMLPKAAAKHIADADETISLTVETKSGTVDIPQTALESIVAQVTDSENVAISVDQKSDEELAQIKQNQTIIDANVDTTDAFAVEVSIQAADHKITSFGGQSIKIVLPAGPNHEDGKSYTVFVISDNGTVEAYEGLCIMRGSELVVEVDIAHLSTFVVTKMVVTNDEDDDDNDDPNDEQTNITVTFKLLGATIHNGEGTIQTLRKRNLTTWINTTSVTVPKGSRVGDVFKKVLDANGYRYVGLSSNYIKSITTPSGVKLAQFTNGNLSGWMYTVNGKHPTLGIIEQPVADGDSIIWHYTDDYTQEEGSDKWDDKLNAGSSERSDGASLFDGHLGGSAEMVSAVVRVSGNAATASVTAKQITDALNASKASGSAIIRIAATRIDDADDVKTLLPKTAVKAIADSQKSLVIETKEGSVGMTSETLTAIVSQADGSDVAIAIAGKTADDVKAIGLKAEQAMIVEISITSGGEAVTSFDGNELNLAIPVDDTYLEGKQYVVYIISDDGEVETAEGQCITSGDVLAVKVATTHLSTFAVTNEMAWTNPFEDVSEGAWYYHPVQFVAQQGIAAGKGNGNFDPDGELKRAEFIAMAFKAYGIAADTTVGDNFADAGGAYYSGYLAAAKRLGISSGTDASGTLFSPNAPITRQDLMTMLYRVLDVLDRLPEANTGGKALSDFTDSDEVASYAREAMQTFVEAGKISGYDHKLMPQANITRAQMAQIFYNLLVD</sequence>
<dbReference type="InterPro" id="IPR026906">
    <property type="entry name" value="LRR_5"/>
</dbReference>
<dbReference type="Gene3D" id="3.80.10.10">
    <property type="entry name" value="Ribonuclease Inhibitor"/>
    <property type="match status" value="6"/>
</dbReference>
<evidence type="ECO:0000313" key="4">
    <source>
        <dbReference type="Proteomes" id="UP000746471"/>
    </source>
</evidence>
<evidence type="ECO:0000313" key="3">
    <source>
        <dbReference type="EMBL" id="MBS7527672.1"/>
    </source>
</evidence>
<dbReference type="InterPro" id="IPR001119">
    <property type="entry name" value="SLH_dom"/>
</dbReference>
<dbReference type="Pfam" id="PF13306">
    <property type="entry name" value="LRR_5"/>
    <property type="match status" value="6"/>
</dbReference>